<dbReference type="AlphaFoldDB" id="A0A380CC73"/>
<gene>
    <name evidence="3" type="ORF">NCTC12413_01166</name>
    <name evidence="2" type="ORF">SAR03_11370</name>
</gene>
<accession>A0A380CC73</accession>
<evidence type="ECO:0000313" key="2">
    <source>
        <dbReference type="EMBL" id="GEQ00100.1"/>
    </source>
</evidence>
<reference evidence="3 4" key="1">
    <citation type="submission" date="2018-06" db="EMBL/GenBank/DDBJ databases">
        <authorList>
            <consortium name="Pathogen Informatics"/>
            <person name="Doyle S."/>
        </authorList>
    </citation>
    <scope>NUCLEOTIDE SEQUENCE [LARGE SCALE GENOMIC DNA]</scope>
    <source>
        <strain evidence="3 4">NCTC12413</strain>
    </source>
</reference>
<reference evidence="2 5" key="2">
    <citation type="submission" date="2019-07" db="EMBL/GenBank/DDBJ databases">
        <title>Whole genome shotgun sequence of Staphylococcus arlettae NBRC 109765.</title>
        <authorList>
            <person name="Hosoyama A."/>
            <person name="Uohara A."/>
            <person name="Ohji S."/>
            <person name="Ichikawa N."/>
        </authorList>
    </citation>
    <scope>NUCLEOTIDE SEQUENCE [LARGE SCALE GENOMIC DNA]</scope>
    <source>
        <strain evidence="2 5">NBRC 109765</strain>
    </source>
</reference>
<evidence type="ECO:0000313" key="3">
    <source>
        <dbReference type="EMBL" id="SUJ17514.1"/>
    </source>
</evidence>
<keyword evidence="5" id="KW-1185">Reference proteome</keyword>
<feature type="transmembrane region" description="Helical" evidence="1">
    <location>
        <begin position="21"/>
        <end position="41"/>
    </location>
</feature>
<organism evidence="3 4">
    <name type="scientific">Staphylococcus arlettae</name>
    <dbReference type="NCBI Taxonomy" id="29378"/>
    <lineage>
        <taxon>Bacteria</taxon>
        <taxon>Bacillati</taxon>
        <taxon>Bacillota</taxon>
        <taxon>Bacilli</taxon>
        <taxon>Bacillales</taxon>
        <taxon>Staphylococcaceae</taxon>
        <taxon>Staphylococcus</taxon>
    </lineage>
</organism>
<dbReference type="EMBL" id="UGZE01000001">
    <property type="protein sequence ID" value="SUJ17514.1"/>
    <property type="molecule type" value="Genomic_DNA"/>
</dbReference>
<keyword evidence="1" id="KW-0812">Transmembrane</keyword>
<evidence type="ECO:0000313" key="5">
    <source>
        <dbReference type="Proteomes" id="UP000321598"/>
    </source>
</evidence>
<dbReference type="Proteomes" id="UP000254956">
    <property type="component" value="Unassembled WGS sequence"/>
</dbReference>
<name>A0A380CC73_9STAP</name>
<dbReference type="EMBL" id="BKAV01000008">
    <property type="protein sequence ID" value="GEQ00100.1"/>
    <property type="molecule type" value="Genomic_DNA"/>
</dbReference>
<evidence type="ECO:0000313" key="4">
    <source>
        <dbReference type="Proteomes" id="UP000254956"/>
    </source>
</evidence>
<sequence>MYINTITGKEIEQLSNRYSKIIFIYLLEIYCYYIVLEVIILNNLNCTLILRAY</sequence>
<keyword evidence="1" id="KW-1133">Transmembrane helix</keyword>
<dbReference type="Proteomes" id="UP000321598">
    <property type="component" value="Unassembled WGS sequence"/>
</dbReference>
<protein>
    <submittedName>
        <fullName evidence="3">Uncharacterized protein</fullName>
    </submittedName>
</protein>
<keyword evidence="1" id="KW-0472">Membrane</keyword>
<evidence type="ECO:0000256" key="1">
    <source>
        <dbReference type="SAM" id="Phobius"/>
    </source>
</evidence>
<proteinExistence type="predicted"/>